<proteinExistence type="predicted"/>
<dbReference type="InterPro" id="IPR026341">
    <property type="entry name" value="T9SS_type_B"/>
</dbReference>
<comment type="caution">
    <text evidence="3">The sequence shown here is derived from an EMBL/GenBank/DDBJ whole genome shotgun (WGS) entry which is preliminary data.</text>
</comment>
<dbReference type="OrthoDB" id="1108781at2"/>
<feature type="signal peptide" evidence="1">
    <location>
        <begin position="1"/>
        <end position="22"/>
    </location>
</feature>
<dbReference type="RefSeq" id="WP_068701043.1">
    <property type="nucleotide sequence ID" value="NZ_BDCR01000001.1"/>
</dbReference>
<feature type="chain" id="PRO_5007823748" evidence="1">
    <location>
        <begin position="23"/>
        <end position="758"/>
    </location>
</feature>
<dbReference type="PROSITE" id="PS50093">
    <property type="entry name" value="PKD"/>
    <property type="match status" value="2"/>
</dbReference>
<dbReference type="InterPro" id="IPR000601">
    <property type="entry name" value="PKD_dom"/>
</dbReference>
<feature type="domain" description="PKD" evidence="2">
    <location>
        <begin position="598"/>
        <end position="647"/>
    </location>
</feature>
<dbReference type="InterPro" id="IPR022409">
    <property type="entry name" value="PKD/Chitinase_dom"/>
</dbReference>
<evidence type="ECO:0000259" key="2">
    <source>
        <dbReference type="PROSITE" id="PS50093"/>
    </source>
</evidence>
<dbReference type="Gene3D" id="2.60.40.10">
    <property type="entry name" value="Immunoglobulins"/>
    <property type="match status" value="2"/>
</dbReference>
<evidence type="ECO:0000313" key="3">
    <source>
        <dbReference type="EMBL" id="GAT61485.1"/>
    </source>
</evidence>
<keyword evidence="4" id="KW-1185">Reference proteome</keyword>
<dbReference type="Pfam" id="PF00801">
    <property type="entry name" value="PKD"/>
    <property type="match status" value="1"/>
</dbReference>
<dbReference type="NCBIfam" id="TIGR04131">
    <property type="entry name" value="Bac_Flav_CTERM"/>
    <property type="match status" value="1"/>
</dbReference>
<dbReference type="AlphaFoldDB" id="A0A161LCG8"/>
<reference evidence="4" key="1">
    <citation type="submission" date="2016-04" db="EMBL/GenBank/DDBJ databases">
        <title>Draft genome sequence of Paludibacter jiangxiensis strain NM7.</title>
        <authorList>
            <person name="Qiu Y."/>
            <person name="Matsuura N."/>
            <person name="Ohashi A."/>
            <person name="Tourlousse M.D."/>
            <person name="Sekiguchi Y."/>
        </authorList>
    </citation>
    <scope>NUCLEOTIDE SEQUENCE [LARGE SCALE GENOMIC DNA]</scope>
    <source>
        <strain evidence="4">NM7</strain>
    </source>
</reference>
<dbReference type="STRING" id="681398.PJIAN_164"/>
<sequence>MNKFICSIVIVLLCFLNQNLFAKTNNCDNLSFERGDFTNWTGKTWLHFYTEILNPATGIEPGRHTIMSDTTAYDKNTGGKLKLIPPGYKYAARLGDSISGCLSQSLSYTLTVDSTNALFIWKFAVVLQDPLHDHLSDEQPRFKITLEDQDGNIISSCSQYDVNAAEHIPGFQTYYPEGFSRDSDNVTMIVWRDWTTAAANLMPFYGKKVTLTFTSEDCTKQGHFGYAYFVAECHPMIISVNYCKDDTDARLEAPEGFSDYVWTPGNIKGRVLTVNNATLGNQYNCSFNSVMGCQVELSASIVRTTPNASFKCSLLDAQKRTYKFINTSTTSNGTISDFSWNFGDGTSSTELSPTHTYISSGIHHVTLEIVSSPSGCRSSQSIEIDDKESVPLSINGDPSFCHGQNATLTASGRIRYHWSTGETTPTVHISRSGSFFVVGWKENGSQDTAFVKVKEKALPTVTISGSKTLCHGYSTTLTAKGAETYTWNTNETSESISISAAGIYSVSGITTEGCKSDVVYAEVTQDTDWKPAITGDSLFCTNANTTLTASGAAAYQWNNGSTSQSITINTEGTYIVTGTNKNGCKAQSSMHVSKIPLPDVNFKLSPDKLDLRNPVISGDIATNKEINYEWQLGDGTITNSPTFTHKYNVSNSGTGYTITLNAVDQYGCANSLTKNIILDLKVPNVFTPNNDGHNDTFMPDYDLQIYDRNGILLYNGNQGWNGTYKGAKMDPDAYFYLLRYVDANNIAQVKKGSVMLVR</sequence>
<accession>A0A161LCG8</accession>
<evidence type="ECO:0000256" key="1">
    <source>
        <dbReference type="SAM" id="SignalP"/>
    </source>
</evidence>
<dbReference type="EMBL" id="BDCR01000001">
    <property type="protein sequence ID" value="GAT61485.1"/>
    <property type="molecule type" value="Genomic_DNA"/>
</dbReference>
<dbReference type="SMART" id="SM00089">
    <property type="entry name" value="PKD"/>
    <property type="match status" value="2"/>
</dbReference>
<reference evidence="4" key="2">
    <citation type="journal article" date="2017" name="Genome Announc.">
        <title>Draft genome sequence of Paludibacter jiangxiensis NM7(T), a propionate-producing fermentative bacterium.</title>
        <authorList>
            <person name="Qiu Y.-L."/>
            <person name="Tourlousse D.M."/>
            <person name="Matsuura N."/>
            <person name="Ohashi A."/>
            <person name="Sekiguchi Y."/>
        </authorList>
    </citation>
    <scope>NUCLEOTIDE SEQUENCE [LARGE SCALE GENOMIC DNA]</scope>
    <source>
        <strain evidence="4">NM7</strain>
    </source>
</reference>
<gene>
    <name evidence="3" type="ORF">PJIAN_164</name>
</gene>
<name>A0A161LCG8_9BACT</name>
<protein>
    <submittedName>
        <fullName evidence="3">Gliding motility-associated C-terminal domain-containing protein</fullName>
    </submittedName>
</protein>
<keyword evidence="1" id="KW-0732">Signal</keyword>
<dbReference type="InterPro" id="IPR035986">
    <property type="entry name" value="PKD_dom_sf"/>
</dbReference>
<organism evidence="3 4">
    <name type="scientific">Paludibacter jiangxiensis</name>
    <dbReference type="NCBI Taxonomy" id="681398"/>
    <lineage>
        <taxon>Bacteria</taxon>
        <taxon>Pseudomonadati</taxon>
        <taxon>Bacteroidota</taxon>
        <taxon>Bacteroidia</taxon>
        <taxon>Bacteroidales</taxon>
        <taxon>Paludibacteraceae</taxon>
        <taxon>Paludibacter</taxon>
    </lineage>
</organism>
<dbReference type="Proteomes" id="UP000076586">
    <property type="component" value="Unassembled WGS sequence"/>
</dbReference>
<dbReference type="CDD" id="cd00146">
    <property type="entry name" value="PKD"/>
    <property type="match status" value="2"/>
</dbReference>
<dbReference type="SUPFAM" id="SSF49299">
    <property type="entry name" value="PKD domain"/>
    <property type="match status" value="2"/>
</dbReference>
<dbReference type="Pfam" id="PF13585">
    <property type="entry name" value="CHU_C"/>
    <property type="match status" value="1"/>
</dbReference>
<dbReference type="InterPro" id="IPR013783">
    <property type="entry name" value="Ig-like_fold"/>
</dbReference>
<evidence type="ECO:0000313" key="4">
    <source>
        <dbReference type="Proteomes" id="UP000076586"/>
    </source>
</evidence>
<feature type="domain" description="PKD" evidence="2">
    <location>
        <begin position="325"/>
        <end position="384"/>
    </location>
</feature>
<dbReference type="Pfam" id="PF18911">
    <property type="entry name" value="PKD_4"/>
    <property type="match status" value="1"/>
</dbReference>